<dbReference type="GO" id="GO:0008725">
    <property type="term" value="F:DNA-3-methyladenine glycosylase activity"/>
    <property type="evidence" value="ECO:0007669"/>
    <property type="project" value="InterPro"/>
</dbReference>
<feature type="binding site" evidence="1">
    <location>
        <position position="297"/>
    </location>
    <ligand>
        <name>Zn(2+)</name>
        <dbReference type="ChEBI" id="CHEBI:29105"/>
    </ligand>
</feature>
<dbReference type="Gene3D" id="1.10.340.30">
    <property type="entry name" value="Hypothetical protein, domain 2"/>
    <property type="match status" value="1"/>
</dbReference>
<name>A0A8X8WD85_SALSN</name>
<comment type="caution">
    <text evidence="3">The sequence shown here is derived from an EMBL/GenBank/DDBJ whole genome shotgun (WGS) entry which is preliminary data.</text>
</comment>
<dbReference type="GO" id="GO:0046872">
    <property type="term" value="F:metal ion binding"/>
    <property type="evidence" value="ECO:0007669"/>
    <property type="project" value="UniProtKB-KW"/>
</dbReference>
<dbReference type="InterPro" id="IPR005019">
    <property type="entry name" value="Adenine_glyco"/>
</dbReference>
<feature type="region of interest" description="Disordered" evidence="2">
    <location>
        <begin position="1"/>
        <end position="55"/>
    </location>
</feature>
<accession>A0A8X8WD85</accession>
<organism evidence="3">
    <name type="scientific">Salvia splendens</name>
    <name type="common">Scarlet sage</name>
    <dbReference type="NCBI Taxonomy" id="180675"/>
    <lineage>
        <taxon>Eukaryota</taxon>
        <taxon>Viridiplantae</taxon>
        <taxon>Streptophyta</taxon>
        <taxon>Embryophyta</taxon>
        <taxon>Tracheophyta</taxon>
        <taxon>Spermatophyta</taxon>
        <taxon>Magnoliopsida</taxon>
        <taxon>eudicotyledons</taxon>
        <taxon>Gunneridae</taxon>
        <taxon>Pentapetalae</taxon>
        <taxon>asterids</taxon>
        <taxon>lamiids</taxon>
        <taxon>Lamiales</taxon>
        <taxon>Lamiaceae</taxon>
        <taxon>Nepetoideae</taxon>
        <taxon>Mentheae</taxon>
        <taxon>Salviinae</taxon>
        <taxon>Salvia</taxon>
        <taxon>Salvia subgen. Calosphace</taxon>
        <taxon>core Calosphace</taxon>
    </lineage>
</organism>
<evidence type="ECO:0008006" key="5">
    <source>
        <dbReference type="Google" id="ProtNLM"/>
    </source>
</evidence>
<dbReference type="SUPFAM" id="SSF48150">
    <property type="entry name" value="DNA-glycosylase"/>
    <property type="match status" value="1"/>
</dbReference>
<sequence length="312" mass="34850">MCSSKAKLVPNTNGAIRAPLSERRNNADASGLFLRSKMTDDEPKPGPSPRPKLLNKSKSFSYSVVEYEAGSIAAARREEVASFHERRRMRIAHYGRAAAAAKPSKAAAAPTPQASHVSDKRCTFITPNSDPIYVAYHDEEWGVPVHNDEMLFEMLVLTGAQVGSDWTAVLKKRQDFRDAFSGFDVEVVSKYSEKKMIAISSQYRIELSHVRGAVDNAKRILQIWDEVGSLDKYLWGYVNDKAIATAYKLSNKIPVKTSKSETISKDMVRRGFRQVGPTVIHSFMQAAGLTNDHLLTCPRHSQILHLHSLYQN</sequence>
<gene>
    <name evidence="3" type="ORF">SASPL_146420</name>
</gene>
<keyword evidence="4" id="KW-1185">Reference proteome</keyword>
<evidence type="ECO:0000256" key="1">
    <source>
        <dbReference type="PIRSR" id="PIRSR605019-1"/>
    </source>
</evidence>
<evidence type="ECO:0000313" key="4">
    <source>
        <dbReference type="Proteomes" id="UP000298416"/>
    </source>
</evidence>
<keyword evidence="1" id="KW-0479">Metal-binding</keyword>
<dbReference type="Pfam" id="PF03352">
    <property type="entry name" value="Adenine_glyco"/>
    <property type="match status" value="1"/>
</dbReference>
<keyword evidence="1" id="KW-0862">Zinc</keyword>
<evidence type="ECO:0000256" key="2">
    <source>
        <dbReference type="SAM" id="MobiDB-lite"/>
    </source>
</evidence>
<evidence type="ECO:0000313" key="3">
    <source>
        <dbReference type="EMBL" id="KAG6392209.1"/>
    </source>
</evidence>
<reference evidence="3" key="1">
    <citation type="submission" date="2018-01" db="EMBL/GenBank/DDBJ databases">
        <authorList>
            <person name="Mao J.F."/>
        </authorList>
    </citation>
    <scope>NUCLEOTIDE SEQUENCE</scope>
    <source>
        <strain evidence="3">Huo1</strain>
        <tissue evidence="3">Leaf</tissue>
    </source>
</reference>
<protein>
    <recommendedName>
        <fullName evidence="5">DNA-3-methyladenine glycosylase I</fullName>
    </recommendedName>
</protein>
<dbReference type="EMBL" id="PNBA02000018">
    <property type="protein sequence ID" value="KAG6392209.1"/>
    <property type="molecule type" value="Genomic_DNA"/>
</dbReference>
<dbReference type="AlphaFoldDB" id="A0A8X8WD85"/>
<reference evidence="3" key="2">
    <citation type="submission" date="2020-08" db="EMBL/GenBank/DDBJ databases">
        <title>Plant Genome Project.</title>
        <authorList>
            <person name="Zhang R.-G."/>
        </authorList>
    </citation>
    <scope>NUCLEOTIDE SEQUENCE</scope>
    <source>
        <strain evidence="3">Huo1</strain>
        <tissue evidence="3">Leaf</tissue>
    </source>
</reference>
<dbReference type="GO" id="GO:0006284">
    <property type="term" value="P:base-excision repair"/>
    <property type="evidence" value="ECO:0007669"/>
    <property type="project" value="InterPro"/>
</dbReference>
<feature type="binding site" evidence="1">
    <location>
        <position position="293"/>
    </location>
    <ligand>
        <name>Zn(2+)</name>
        <dbReference type="ChEBI" id="CHEBI:29105"/>
    </ligand>
</feature>
<feature type="binding site" evidence="1">
    <location>
        <position position="122"/>
    </location>
    <ligand>
        <name>Zn(2+)</name>
        <dbReference type="ChEBI" id="CHEBI:29105"/>
    </ligand>
</feature>
<dbReference type="OrthoDB" id="3941538at2759"/>
<feature type="binding site" evidence="1">
    <location>
        <position position="137"/>
    </location>
    <ligand>
        <name>Zn(2+)</name>
        <dbReference type="ChEBI" id="CHEBI:29105"/>
    </ligand>
</feature>
<dbReference type="Proteomes" id="UP000298416">
    <property type="component" value="Unassembled WGS sequence"/>
</dbReference>
<dbReference type="PANTHER" id="PTHR31116">
    <property type="entry name" value="OS04G0501200 PROTEIN"/>
    <property type="match status" value="1"/>
</dbReference>
<dbReference type="PANTHER" id="PTHR31116:SF4">
    <property type="entry name" value="DNA GLYCOSYLASE SUPERFAMILY PROTEIN"/>
    <property type="match status" value="1"/>
</dbReference>
<proteinExistence type="predicted"/>
<dbReference type="InterPro" id="IPR011257">
    <property type="entry name" value="DNA_glycosylase"/>
</dbReference>